<dbReference type="SUPFAM" id="SSF47095">
    <property type="entry name" value="HMG-box"/>
    <property type="match status" value="1"/>
</dbReference>
<evidence type="ECO:0000256" key="2">
    <source>
        <dbReference type="SAM" id="MobiDB-lite"/>
    </source>
</evidence>
<name>A0A915DBP1_9BILA</name>
<dbReference type="Gene3D" id="1.10.30.10">
    <property type="entry name" value="High mobility group box domain"/>
    <property type="match status" value="1"/>
</dbReference>
<reference evidence="5" key="1">
    <citation type="submission" date="2022-11" db="UniProtKB">
        <authorList>
            <consortium name="WormBaseParasite"/>
        </authorList>
    </citation>
    <scope>IDENTIFICATION</scope>
</reference>
<feature type="compositionally biased region" description="Acidic residues" evidence="2">
    <location>
        <begin position="77"/>
        <end position="86"/>
    </location>
</feature>
<dbReference type="PROSITE" id="PS50118">
    <property type="entry name" value="HMG_BOX_2"/>
    <property type="match status" value="1"/>
</dbReference>
<feature type="region of interest" description="Disordered" evidence="2">
    <location>
        <begin position="77"/>
        <end position="101"/>
    </location>
</feature>
<keyword evidence="4" id="KW-1185">Reference proteome</keyword>
<dbReference type="InterPro" id="IPR009071">
    <property type="entry name" value="HMG_box_dom"/>
</dbReference>
<sequence length="197" mass="23112">MKMRKFSFFILETLLSPDYLNIWATLPGYQLSNQLSCVNTTFTSVSPCGINFITPVEKPAVKPQNFVIDLGQEATSEIEEEEDEEVADRSMEASSSSNSQEVYQPYKHYQHSSSPRLVLPRKAFNYYMSEHRYRIRKTYPHLAKNEVNTQALKEWNRLQDKSKYHMLALEDKMRYEEEKQCGNLPRPTKTRKTRLSK</sequence>
<dbReference type="GO" id="GO:0003677">
    <property type="term" value="F:DNA binding"/>
    <property type="evidence" value="ECO:0007669"/>
    <property type="project" value="UniProtKB-UniRule"/>
</dbReference>
<proteinExistence type="predicted"/>
<organism evidence="4 5">
    <name type="scientific">Ditylenchus dipsaci</name>
    <dbReference type="NCBI Taxonomy" id="166011"/>
    <lineage>
        <taxon>Eukaryota</taxon>
        <taxon>Metazoa</taxon>
        <taxon>Ecdysozoa</taxon>
        <taxon>Nematoda</taxon>
        <taxon>Chromadorea</taxon>
        <taxon>Rhabditida</taxon>
        <taxon>Tylenchina</taxon>
        <taxon>Tylenchomorpha</taxon>
        <taxon>Sphaerularioidea</taxon>
        <taxon>Anguinidae</taxon>
        <taxon>Anguininae</taxon>
        <taxon>Ditylenchus</taxon>
    </lineage>
</organism>
<feature type="domain" description="HMG box" evidence="3">
    <location>
        <begin position="117"/>
        <end position="183"/>
    </location>
</feature>
<evidence type="ECO:0000313" key="4">
    <source>
        <dbReference type="Proteomes" id="UP000887574"/>
    </source>
</evidence>
<evidence type="ECO:0000259" key="3">
    <source>
        <dbReference type="PROSITE" id="PS50118"/>
    </source>
</evidence>
<dbReference type="AlphaFoldDB" id="A0A915DBP1"/>
<keyword evidence="1" id="KW-0238">DNA-binding</keyword>
<feature type="compositionally biased region" description="Basic residues" evidence="2">
    <location>
        <begin position="188"/>
        <end position="197"/>
    </location>
</feature>
<evidence type="ECO:0000256" key="1">
    <source>
        <dbReference type="PROSITE-ProRule" id="PRU00267"/>
    </source>
</evidence>
<evidence type="ECO:0000313" key="5">
    <source>
        <dbReference type="WBParaSite" id="jg17733"/>
    </source>
</evidence>
<dbReference type="Pfam" id="PF00505">
    <property type="entry name" value="HMG_box"/>
    <property type="match status" value="1"/>
</dbReference>
<feature type="DNA-binding region" description="HMG box" evidence="1">
    <location>
        <begin position="117"/>
        <end position="183"/>
    </location>
</feature>
<dbReference type="Proteomes" id="UP000887574">
    <property type="component" value="Unplaced"/>
</dbReference>
<keyword evidence="1" id="KW-0539">Nucleus</keyword>
<feature type="region of interest" description="Disordered" evidence="2">
    <location>
        <begin position="177"/>
        <end position="197"/>
    </location>
</feature>
<dbReference type="InterPro" id="IPR036910">
    <property type="entry name" value="HMG_box_dom_sf"/>
</dbReference>
<accession>A0A915DBP1</accession>
<dbReference type="GO" id="GO:0005634">
    <property type="term" value="C:nucleus"/>
    <property type="evidence" value="ECO:0007669"/>
    <property type="project" value="UniProtKB-UniRule"/>
</dbReference>
<dbReference type="WBParaSite" id="jg17733">
    <property type="protein sequence ID" value="jg17733"/>
    <property type="gene ID" value="jg17733"/>
</dbReference>
<protein>
    <submittedName>
        <fullName evidence="5">HMG box domain-containing protein</fullName>
    </submittedName>
</protein>